<name>A0A1G9HAS5_9ACTN</name>
<dbReference type="PANTHER" id="PTHR46233">
    <property type="entry name" value="HYDROXYACYLGLUTATHIONE HYDROLASE GLOC"/>
    <property type="match status" value="1"/>
</dbReference>
<dbReference type="PANTHER" id="PTHR46233:SF4">
    <property type="entry name" value="METALLO-BETA-LACTAMASE DOMAIN-CONTAINING PROTEIN"/>
    <property type="match status" value="1"/>
</dbReference>
<dbReference type="InterPro" id="IPR051453">
    <property type="entry name" value="MBL_Glyoxalase_II"/>
</dbReference>
<dbReference type="Pfam" id="PF00753">
    <property type="entry name" value="Lactamase_B"/>
    <property type="match status" value="1"/>
</dbReference>
<feature type="domain" description="Metallo-beta-lactamase" evidence="1">
    <location>
        <begin position="24"/>
        <end position="188"/>
    </location>
</feature>
<protein>
    <submittedName>
        <fullName evidence="2">Glyoxylase, beta-lactamase superfamily II</fullName>
    </submittedName>
</protein>
<dbReference type="Gene3D" id="3.60.15.10">
    <property type="entry name" value="Ribonuclease Z/Hydroxyacylglutathione hydrolase-like"/>
    <property type="match status" value="1"/>
</dbReference>
<dbReference type="InterPro" id="IPR036866">
    <property type="entry name" value="RibonucZ/Hydroxyglut_hydro"/>
</dbReference>
<keyword evidence="3" id="KW-1185">Reference proteome</keyword>
<reference evidence="2 3" key="1">
    <citation type="submission" date="2016-10" db="EMBL/GenBank/DDBJ databases">
        <authorList>
            <person name="de Groot N.N."/>
        </authorList>
    </citation>
    <scope>NUCLEOTIDE SEQUENCE [LARGE SCALE GENOMIC DNA]</scope>
    <source>
        <strain evidence="2 3">CGMCC 1.9159</strain>
    </source>
</reference>
<evidence type="ECO:0000313" key="2">
    <source>
        <dbReference type="EMBL" id="SDL09985.1"/>
    </source>
</evidence>
<evidence type="ECO:0000313" key="3">
    <source>
        <dbReference type="Proteomes" id="UP000199475"/>
    </source>
</evidence>
<evidence type="ECO:0000259" key="1">
    <source>
        <dbReference type="SMART" id="SM00849"/>
    </source>
</evidence>
<organism evidence="2 3">
    <name type="scientific">Tessaracoccus oleiagri</name>
    <dbReference type="NCBI Taxonomy" id="686624"/>
    <lineage>
        <taxon>Bacteria</taxon>
        <taxon>Bacillati</taxon>
        <taxon>Actinomycetota</taxon>
        <taxon>Actinomycetes</taxon>
        <taxon>Propionibacteriales</taxon>
        <taxon>Propionibacteriaceae</taxon>
        <taxon>Tessaracoccus</taxon>
    </lineage>
</organism>
<dbReference type="RefSeq" id="WP_245701427.1">
    <property type="nucleotide sequence ID" value="NZ_FNGP01000001.1"/>
</dbReference>
<dbReference type="SUPFAM" id="SSF56281">
    <property type="entry name" value="Metallo-hydrolase/oxidoreductase"/>
    <property type="match status" value="1"/>
</dbReference>
<dbReference type="AlphaFoldDB" id="A0A1G9HAS5"/>
<dbReference type="EMBL" id="FNGP01000001">
    <property type="protein sequence ID" value="SDL09985.1"/>
    <property type="molecule type" value="Genomic_DNA"/>
</dbReference>
<dbReference type="InterPro" id="IPR001279">
    <property type="entry name" value="Metallo-B-lactamas"/>
</dbReference>
<accession>A0A1G9HAS5</accession>
<sequence length="209" mass="22218">MSTARIERLVTAGNADPEGPPEHENNVWIVGDDRKVVVVDPAHDAEAVLDAVGGREVVAVLLTHGHWDHSRSAPEFAAMVHAPIFLGEADLFLWEDATGLEDGFAPLSDGAEFEVAGTTLRAVSTPGHTPGSTSIRIDELGAVLSGDTLFPGGPGATRWDYSSFATVIASVRDKLFTLPDDTVVHPGHGESTTIGAEKPHLDEWIARGW</sequence>
<dbReference type="SMART" id="SM00849">
    <property type="entry name" value="Lactamase_B"/>
    <property type="match status" value="1"/>
</dbReference>
<gene>
    <name evidence="2" type="ORF">SAMN04488242_0188</name>
</gene>
<dbReference type="CDD" id="cd06262">
    <property type="entry name" value="metallo-hydrolase-like_MBL-fold"/>
    <property type="match status" value="1"/>
</dbReference>
<dbReference type="Proteomes" id="UP000199475">
    <property type="component" value="Unassembled WGS sequence"/>
</dbReference>
<dbReference type="STRING" id="686624.SAMN04488242_0188"/>
<proteinExistence type="predicted"/>